<dbReference type="AlphaFoldDB" id="A0A3M6R654"/>
<evidence type="ECO:0000313" key="3">
    <source>
        <dbReference type="Proteomes" id="UP000281171"/>
    </source>
</evidence>
<dbReference type="EMBL" id="RDQK01000006">
    <property type="protein sequence ID" value="RMX10862.1"/>
    <property type="molecule type" value="Genomic_DNA"/>
</dbReference>
<comment type="caution">
    <text evidence="2">The sequence shown here is derived from an EMBL/GenBank/DDBJ whole genome shotgun (WGS) entry which is preliminary data.</text>
</comment>
<keyword evidence="1" id="KW-0175">Coiled coil</keyword>
<accession>A0A3M6R654</accession>
<name>A0A3M6R654_9BURK</name>
<gene>
    <name evidence="2" type="ORF">EBQ24_02910</name>
</gene>
<reference evidence="2 3" key="1">
    <citation type="submission" date="2018-10" db="EMBL/GenBank/DDBJ databases">
        <title>Comamonadaceae CDC group NO-1 genome sequencing and assembly.</title>
        <authorList>
            <person name="Bernier A.-M."/>
            <person name="Bernard K."/>
        </authorList>
    </citation>
    <scope>NUCLEOTIDE SEQUENCE [LARGE SCALE GENOMIC DNA]</scope>
    <source>
        <strain evidence="2 3">NML180581</strain>
    </source>
</reference>
<organism evidence="2 3">
    <name type="scientific">Allofranklinella schreckenbergeri</name>
    <dbReference type="NCBI Taxonomy" id="1076744"/>
    <lineage>
        <taxon>Bacteria</taxon>
        <taxon>Pseudomonadati</taxon>
        <taxon>Pseudomonadota</taxon>
        <taxon>Betaproteobacteria</taxon>
        <taxon>Burkholderiales</taxon>
        <taxon>Comamonadaceae</taxon>
        <taxon>Allofranklinella</taxon>
    </lineage>
</organism>
<evidence type="ECO:0000256" key="1">
    <source>
        <dbReference type="SAM" id="Coils"/>
    </source>
</evidence>
<protein>
    <submittedName>
        <fullName evidence="2">Uncharacterized protein</fullName>
    </submittedName>
</protein>
<proteinExistence type="predicted"/>
<dbReference type="Proteomes" id="UP000281171">
    <property type="component" value="Unassembled WGS sequence"/>
</dbReference>
<sequence>MAGKDPIESARKALLQVKSAIKQLSADLQALQVQRNELDQALRQRLTAPLSKAALVAFGHEMIDEQAAAYAELFANTAGPAMLKVDRYGSSSSLLTLADTEALQGRMPAHFGEQGPPSQNTMHGIKQFVPHVGSVQCLSFFFGEMVKAKIEQLWGGVTLPYADDGKSLAERREEIAQLQRKIAHVDKQIAAVNERLTEMRAVDSEETRAVDEEPVQ</sequence>
<feature type="coiled-coil region" evidence="1">
    <location>
        <begin position="7"/>
        <end position="41"/>
    </location>
</feature>
<dbReference type="RefSeq" id="WP_122247631.1">
    <property type="nucleotide sequence ID" value="NZ_RDQK01000006.1"/>
</dbReference>
<feature type="coiled-coil region" evidence="1">
    <location>
        <begin position="168"/>
        <end position="195"/>
    </location>
</feature>
<evidence type="ECO:0000313" key="2">
    <source>
        <dbReference type="EMBL" id="RMX10862.1"/>
    </source>
</evidence>